<dbReference type="CDD" id="cd12167">
    <property type="entry name" value="2-Hacid_dh_8"/>
    <property type="match status" value="1"/>
</dbReference>
<evidence type="ECO:0000313" key="4">
    <source>
        <dbReference type="EMBL" id="MBT0768527.1"/>
    </source>
</evidence>
<dbReference type="InterPro" id="IPR036291">
    <property type="entry name" value="NAD(P)-bd_dom_sf"/>
</dbReference>
<name>A0ABS5TBS4_9ACTN</name>
<dbReference type="SUPFAM" id="SSF51735">
    <property type="entry name" value="NAD(P)-binding Rossmann-fold domains"/>
    <property type="match status" value="1"/>
</dbReference>
<evidence type="ECO:0000259" key="3">
    <source>
        <dbReference type="Pfam" id="PF02826"/>
    </source>
</evidence>
<dbReference type="InterPro" id="IPR029753">
    <property type="entry name" value="D-isomer_DH_CS"/>
</dbReference>
<dbReference type="PANTHER" id="PTHR10996:SF178">
    <property type="entry name" value="2-HYDROXYACID DEHYDROGENASE YGL185C-RELATED"/>
    <property type="match status" value="1"/>
</dbReference>
<proteinExistence type="predicted"/>
<accession>A0ABS5TBS4</accession>
<keyword evidence="5" id="KW-1185">Reference proteome</keyword>
<reference evidence="4 5" key="1">
    <citation type="submission" date="2021-05" db="EMBL/GenBank/DDBJ databases">
        <title>Kineosporia and Streptomyces sp. nov. two new marine actinobacteria isolated from Coral.</title>
        <authorList>
            <person name="Buangrab K."/>
            <person name="Sutthacheep M."/>
            <person name="Yeemin T."/>
            <person name="Harunari E."/>
            <person name="Igarashi Y."/>
            <person name="Kanchanasin P."/>
            <person name="Tanasupawat S."/>
            <person name="Phongsopitanun W."/>
        </authorList>
    </citation>
    <scope>NUCLEOTIDE SEQUENCE [LARGE SCALE GENOMIC DNA]</scope>
    <source>
        <strain evidence="4 5">J2-2</strain>
    </source>
</reference>
<organism evidence="4 5">
    <name type="scientific">Kineosporia corallincola</name>
    <dbReference type="NCBI Taxonomy" id="2835133"/>
    <lineage>
        <taxon>Bacteria</taxon>
        <taxon>Bacillati</taxon>
        <taxon>Actinomycetota</taxon>
        <taxon>Actinomycetes</taxon>
        <taxon>Kineosporiales</taxon>
        <taxon>Kineosporiaceae</taxon>
        <taxon>Kineosporia</taxon>
    </lineage>
</organism>
<dbReference type="EMBL" id="JAHBAY010000002">
    <property type="protein sequence ID" value="MBT0768527.1"/>
    <property type="molecule type" value="Genomic_DNA"/>
</dbReference>
<dbReference type="InterPro" id="IPR050223">
    <property type="entry name" value="D-isomer_2-hydroxyacid_DH"/>
</dbReference>
<evidence type="ECO:0000313" key="5">
    <source>
        <dbReference type="Proteomes" id="UP001197247"/>
    </source>
</evidence>
<dbReference type="RefSeq" id="WP_214154821.1">
    <property type="nucleotide sequence ID" value="NZ_JAHBAY010000002.1"/>
</dbReference>
<dbReference type="Pfam" id="PF02826">
    <property type="entry name" value="2-Hacid_dh_C"/>
    <property type="match status" value="1"/>
</dbReference>
<evidence type="ECO:0000256" key="2">
    <source>
        <dbReference type="ARBA" id="ARBA00023027"/>
    </source>
</evidence>
<protein>
    <submittedName>
        <fullName evidence="4">Hydroxyacid dehydrogenase</fullName>
    </submittedName>
</protein>
<keyword evidence="2" id="KW-0520">NAD</keyword>
<dbReference type="PROSITE" id="PS00670">
    <property type="entry name" value="D_2_HYDROXYACID_DH_2"/>
    <property type="match status" value="1"/>
</dbReference>
<dbReference type="Proteomes" id="UP001197247">
    <property type="component" value="Unassembled WGS sequence"/>
</dbReference>
<sequence length="336" mass="35632">MSQVTGAGLTVVSCLGAEHRAAVLGERARALIGREATLIDMDPETLVAQADPSSARILLTGWGAPRLERAVLDRLPELELVVHAAGSIRDLVTDQVWARGIRVTTAASANAVPVADFTVAQIVLCLKNAWRLALRSRDARGPVRREGVRGADGAVVGVVGLGLIGTLVAERLRDTAPGVEVIAYDPFAPGERCARLGVTRHDLGAVFSRSDVLTLHAPLTPATRQMIGRRELERLPLRASFINTARGGLVDHDALAAVLAERGDLLALLDVTDPEPLPAGHRLAALDNVVLTPHIAGSLGTERERLGIAAAGEIARFAAGLPLRYEIDRERLDLTA</sequence>
<evidence type="ECO:0000256" key="1">
    <source>
        <dbReference type="ARBA" id="ARBA00023002"/>
    </source>
</evidence>
<dbReference type="Gene3D" id="3.40.50.720">
    <property type="entry name" value="NAD(P)-binding Rossmann-like Domain"/>
    <property type="match status" value="2"/>
</dbReference>
<dbReference type="SUPFAM" id="SSF52283">
    <property type="entry name" value="Formate/glycerate dehydrogenase catalytic domain-like"/>
    <property type="match status" value="1"/>
</dbReference>
<gene>
    <name evidence="4" type="ORF">KIH74_06295</name>
</gene>
<dbReference type="InterPro" id="IPR006140">
    <property type="entry name" value="D-isomer_DH_NAD-bd"/>
</dbReference>
<comment type="caution">
    <text evidence="4">The sequence shown here is derived from an EMBL/GenBank/DDBJ whole genome shotgun (WGS) entry which is preliminary data.</text>
</comment>
<keyword evidence="1" id="KW-0560">Oxidoreductase</keyword>
<feature type="domain" description="D-isomer specific 2-hydroxyacid dehydrogenase NAD-binding" evidence="3">
    <location>
        <begin position="149"/>
        <end position="296"/>
    </location>
</feature>
<dbReference type="PANTHER" id="PTHR10996">
    <property type="entry name" value="2-HYDROXYACID DEHYDROGENASE-RELATED"/>
    <property type="match status" value="1"/>
</dbReference>